<dbReference type="Proteomes" id="UP000632849">
    <property type="component" value="Unassembled WGS sequence"/>
</dbReference>
<feature type="compositionally biased region" description="Low complexity" evidence="1">
    <location>
        <begin position="68"/>
        <end position="80"/>
    </location>
</feature>
<reference evidence="2" key="2">
    <citation type="submission" date="2020-09" db="EMBL/GenBank/DDBJ databases">
        <authorList>
            <person name="Sun Q."/>
            <person name="Ohkuma M."/>
        </authorList>
    </citation>
    <scope>NUCLEOTIDE SEQUENCE</scope>
    <source>
        <strain evidence="2">JCM 4122</strain>
    </source>
</reference>
<reference evidence="2" key="1">
    <citation type="journal article" date="2014" name="Int. J. Syst. Evol. Microbiol.">
        <title>Complete genome sequence of Corynebacterium casei LMG S-19264T (=DSM 44701T), isolated from a smear-ripened cheese.</title>
        <authorList>
            <consortium name="US DOE Joint Genome Institute (JGI-PGF)"/>
            <person name="Walter F."/>
            <person name="Albersmeier A."/>
            <person name="Kalinowski J."/>
            <person name="Ruckert C."/>
        </authorList>
    </citation>
    <scope>NUCLEOTIDE SEQUENCE</scope>
    <source>
        <strain evidence="2">JCM 4122</strain>
    </source>
</reference>
<organism evidence="2 3">
    <name type="scientific">Streptomyces filamentosus</name>
    <name type="common">Streptomyces roseosporus</name>
    <dbReference type="NCBI Taxonomy" id="67294"/>
    <lineage>
        <taxon>Bacteria</taxon>
        <taxon>Bacillati</taxon>
        <taxon>Actinomycetota</taxon>
        <taxon>Actinomycetes</taxon>
        <taxon>Kitasatosporales</taxon>
        <taxon>Streptomycetaceae</taxon>
        <taxon>Streptomyces</taxon>
    </lineage>
</organism>
<feature type="compositionally biased region" description="Gly residues" evidence="1">
    <location>
        <begin position="27"/>
        <end position="43"/>
    </location>
</feature>
<feature type="region of interest" description="Disordered" evidence="1">
    <location>
        <begin position="1"/>
        <end position="118"/>
    </location>
</feature>
<keyword evidence="3" id="KW-1185">Reference proteome</keyword>
<gene>
    <name evidence="2" type="ORF">GCM10017667_72560</name>
</gene>
<dbReference type="EMBL" id="BNBE01000004">
    <property type="protein sequence ID" value="GHG25861.1"/>
    <property type="molecule type" value="Genomic_DNA"/>
</dbReference>
<evidence type="ECO:0000313" key="3">
    <source>
        <dbReference type="Proteomes" id="UP000632849"/>
    </source>
</evidence>
<accession>A0A919BXK8</accession>
<comment type="caution">
    <text evidence="2">The sequence shown here is derived from an EMBL/GenBank/DDBJ whole genome shotgun (WGS) entry which is preliminary data.</text>
</comment>
<dbReference type="AlphaFoldDB" id="A0A919BXK8"/>
<name>A0A919BXK8_STRFL</name>
<evidence type="ECO:0000313" key="2">
    <source>
        <dbReference type="EMBL" id="GHG25861.1"/>
    </source>
</evidence>
<evidence type="ECO:0000256" key="1">
    <source>
        <dbReference type="SAM" id="MobiDB-lite"/>
    </source>
</evidence>
<protein>
    <submittedName>
        <fullName evidence="2">Uncharacterized protein</fullName>
    </submittedName>
</protein>
<sequence length="118" mass="12626">MWLIQQRGNAGVKPPRGTPKDRRAGKGGRSSGTEAGRGAGGPRRPGQVGAPGHAPRAWPRPRRRSRATEAGATAGRTPAAYDRRAPRSRARPTGRTRTSRDGPDPPRSQPAQEGQRPR</sequence>
<proteinExistence type="predicted"/>
<feature type="compositionally biased region" description="Low complexity" evidence="1">
    <location>
        <begin position="44"/>
        <end position="57"/>
    </location>
</feature>